<dbReference type="AlphaFoldDB" id="A0A212LIE0"/>
<evidence type="ECO:0000313" key="1">
    <source>
        <dbReference type="EMBL" id="SCM77303.1"/>
    </source>
</evidence>
<name>A0A212LIE0_9HYPH</name>
<gene>
    <name evidence="1" type="ORF">KL86PLE_41108</name>
</gene>
<dbReference type="EMBL" id="FMJD01000008">
    <property type="protein sequence ID" value="SCM77303.1"/>
    <property type="molecule type" value="Genomic_DNA"/>
</dbReference>
<organism evidence="1">
    <name type="scientific">uncultured Pleomorphomonas sp</name>
    <dbReference type="NCBI Taxonomy" id="442121"/>
    <lineage>
        <taxon>Bacteria</taxon>
        <taxon>Pseudomonadati</taxon>
        <taxon>Pseudomonadota</taxon>
        <taxon>Alphaproteobacteria</taxon>
        <taxon>Hyphomicrobiales</taxon>
        <taxon>Pleomorphomonadaceae</taxon>
        <taxon>Pleomorphomonas</taxon>
        <taxon>environmental samples</taxon>
    </lineage>
</organism>
<reference evidence="1" key="1">
    <citation type="submission" date="2016-08" db="EMBL/GenBank/DDBJ databases">
        <authorList>
            <person name="Seilhamer J.J."/>
        </authorList>
    </citation>
    <scope>NUCLEOTIDE SEQUENCE</scope>
    <source>
        <strain evidence="1">86</strain>
    </source>
</reference>
<sequence>MPLTVKTVLVGTTLSMTALESKTATRAAEAGAFVPTPAG</sequence>
<protein>
    <submittedName>
        <fullName evidence="1">Uncharacterized protein</fullName>
    </submittedName>
</protein>
<accession>A0A212LIE0</accession>
<proteinExistence type="predicted"/>